<dbReference type="InterPro" id="IPR005656">
    <property type="entry name" value="MmgE_PrpD"/>
</dbReference>
<gene>
    <name evidence="4" type="ORF">E2636_12100</name>
</gene>
<dbReference type="Gene3D" id="1.10.4100.10">
    <property type="entry name" value="2-methylcitrate dehydratase PrpD"/>
    <property type="match status" value="1"/>
</dbReference>
<comment type="similarity">
    <text evidence="1">Belongs to the PrpD family.</text>
</comment>
<dbReference type="EMBL" id="CP038015">
    <property type="protein sequence ID" value="QBP41844.1"/>
    <property type="molecule type" value="Genomic_DNA"/>
</dbReference>
<dbReference type="AlphaFoldDB" id="A0A4P6ZZU9"/>
<evidence type="ECO:0000313" key="4">
    <source>
        <dbReference type="EMBL" id="QBP41844.1"/>
    </source>
</evidence>
<dbReference type="Proteomes" id="UP000294292">
    <property type="component" value="Chromosome"/>
</dbReference>
<evidence type="ECO:0000313" key="5">
    <source>
        <dbReference type="Proteomes" id="UP000294292"/>
    </source>
</evidence>
<organism evidence="4 5">
    <name type="scientific">Paenisporosarcina antarctica</name>
    <dbReference type="NCBI Taxonomy" id="417367"/>
    <lineage>
        <taxon>Bacteria</taxon>
        <taxon>Bacillati</taxon>
        <taxon>Bacillota</taxon>
        <taxon>Bacilli</taxon>
        <taxon>Bacillales</taxon>
        <taxon>Caryophanaceae</taxon>
        <taxon>Paenisporosarcina</taxon>
    </lineage>
</organism>
<dbReference type="InterPro" id="IPR042188">
    <property type="entry name" value="MmgE/PrpD_sf_2"/>
</dbReference>
<proteinExistence type="inferred from homology"/>
<dbReference type="Pfam" id="PF19305">
    <property type="entry name" value="MmgE_PrpD_C"/>
    <property type="match status" value="1"/>
</dbReference>
<dbReference type="KEGG" id="panc:E2636_12100"/>
<keyword evidence="5" id="KW-1185">Reference proteome</keyword>
<dbReference type="GO" id="GO:0016829">
    <property type="term" value="F:lyase activity"/>
    <property type="evidence" value="ECO:0007669"/>
    <property type="project" value="InterPro"/>
</dbReference>
<feature type="domain" description="MmgE/PrpD N-terminal" evidence="2">
    <location>
        <begin position="9"/>
        <end position="234"/>
    </location>
</feature>
<dbReference type="PANTHER" id="PTHR16943:SF8">
    <property type="entry name" value="2-METHYLCITRATE DEHYDRATASE"/>
    <property type="match status" value="1"/>
</dbReference>
<dbReference type="Gene3D" id="3.30.1330.120">
    <property type="entry name" value="2-methylcitrate dehydratase PrpD"/>
    <property type="match status" value="1"/>
</dbReference>
<dbReference type="InterPro" id="IPR042183">
    <property type="entry name" value="MmgE/PrpD_sf_1"/>
</dbReference>
<dbReference type="SUPFAM" id="SSF103378">
    <property type="entry name" value="2-methylcitrate dehydratase PrpD"/>
    <property type="match status" value="1"/>
</dbReference>
<evidence type="ECO:0000259" key="3">
    <source>
        <dbReference type="Pfam" id="PF19305"/>
    </source>
</evidence>
<evidence type="ECO:0000256" key="1">
    <source>
        <dbReference type="ARBA" id="ARBA00006174"/>
    </source>
</evidence>
<reference evidence="4 5" key="1">
    <citation type="submission" date="2019-03" db="EMBL/GenBank/DDBJ databases">
        <title>Complete genome sequence of Paenisporosarcina antarctica CGMCC 1.6503T.</title>
        <authorList>
            <person name="Rong J.-C."/>
            <person name="Chi N.-Y."/>
            <person name="Zhang Q.-F."/>
        </authorList>
    </citation>
    <scope>NUCLEOTIDE SEQUENCE [LARGE SCALE GENOMIC DNA]</scope>
    <source>
        <strain evidence="4 5">CGMCC 1.6503</strain>
    </source>
</reference>
<dbReference type="InterPro" id="IPR045336">
    <property type="entry name" value="MmgE_PrpD_N"/>
</dbReference>
<dbReference type="PANTHER" id="PTHR16943">
    <property type="entry name" value="2-METHYLCITRATE DEHYDRATASE-RELATED"/>
    <property type="match status" value="1"/>
</dbReference>
<evidence type="ECO:0000259" key="2">
    <source>
        <dbReference type="Pfam" id="PF03972"/>
    </source>
</evidence>
<protein>
    <submittedName>
        <fullName evidence="4">MmgE/PrpD family protein</fullName>
    </submittedName>
</protein>
<dbReference type="InterPro" id="IPR036148">
    <property type="entry name" value="MmgE/PrpD_sf"/>
</dbReference>
<dbReference type="OrthoDB" id="9791416at2"/>
<dbReference type="RefSeq" id="WP_134210416.1">
    <property type="nucleotide sequence ID" value="NZ_CP038015.1"/>
</dbReference>
<dbReference type="Pfam" id="PF03972">
    <property type="entry name" value="MmgE_PrpD_N"/>
    <property type="match status" value="1"/>
</dbReference>
<dbReference type="InterPro" id="IPR045337">
    <property type="entry name" value="MmgE_PrpD_C"/>
</dbReference>
<sequence length="437" mass="48100">MNVGGVVSSYIVKEALVDKTPETIKAVKEALADHIACAIAGSEAKVSIIAKKYTKAQWGVGVSSVFLEKEKVTPAGAAFVNAVMANALDIDDGHRLTKGHPGAIVIPAILAAAEELKSTGEEFIIAVLIGYEVGIRAGIIAHRKRPEYHCTGSWGAIGAAAGVSRILGLSEQETEHALGIAEYHSTYSPMMRCIEHPSMLKDGIGWGCMTGLSSAYLAKLQFTGIPSLFSSNEGREYVQELGTVERIHQLYYKPHACCRWAQPAVECLKELVSQTDIKYEEIEKIIVYTFTESASLSHQAPTNTEEAQYNLLFPLASYLVFGEVGPKQILYELQNQNVLDVMGKIETRVNKKFDETFPTIAQSQVEIHTKAGRVLYSSVLQARGDYDFPLIEAEKEEKFYSLTTPIIGEKRSRRLLECIRQLEKLDDIGELLSIINE</sequence>
<name>A0A4P6ZZU9_9BACL</name>
<accession>A0A4P6ZZU9</accession>
<feature type="domain" description="MmgE/PrpD C-terminal" evidence="3">
    <location>
        <begin position="255"/>
        <end position="423"/>
    </location>
</feature>